<feature type="domain" description="GIY-YIG" evidence="6">
    <location>
        <begin position="9"/>
        <end position="88"/>
    </location>
</feature>
<comment type="caution">
    <text evidence="8">The sequence shown here is derived from an EMBL/GenBank/DDBJ whole genome shotgun (WGS) entry which is preliminary data.</text>
</comment>
<dbReference type="InterPro" id="IPR036876">
    <property type="entry name" value="UVR_dom_sf"/>
</dbReference>
<proteinExistence type="predicted"/>
<dbReference type="PANTHER" id="PTHR30562">
    <property type="entry name" value="UVRC/OXIDOREDUCTASE"/>
    <property type="match status" value="1"/>
</dbReference>
<dbReference type="PROSITE" id="PS50164">
    <property type="entry name" value="GIY_YIG"/>
    <property type="match status" value="1"/>
</dbReference>
<dbReference type="PROSITE" id="PS50165">
    <property type="entry name" value="UVRC"/>
    <property type="match status" value="1"/>
</dbReference>
<dbReference type="SUPFAM" id="SSF82771">
    <property type="entry name" value="GIY-YIG endonuclease"/>
    <property type="match status" value="1"/>
</dbReference>
<protein>
    <recommendedName>
        <fullName evidence="10">Excinuclease ABC subunit C</fullName>
    </recommendedName>
</protein>
<evidence type="ECO:0000256" key="5">
    <source>
        <dbReference type="ARBA" id="ARBA00023204"/>
    </source>
</evidence>
<evidence type="ECO:0000256" key="4">
    <source>
        <dbReference type="ARBA" id="ARBA00022881"/>
    </source>
</evidence>
<dbReference type="InterPro" id="IPR000305">
    <property type="entry name" value="GIY-YIG_endonuc"/>
</dbReference>
<name>A0A1F7SEL0_9BACT</name>
<accession>A0A1F7SEL0</accession>
<dbReference type="Pfam" id="PF08459">
    <property type="entry name" value="UvrC_RNaseH_dom"/>
    <property type="match status" value="1"/>
</dbReference>
<organism evidence="8 9">
    <name type="scientific">Candidatus Shapirobacteria bacterium RBG_13_44_7</name>
    <dbReference type="NCBI Taxonomy" id="1802149"/>
    <lineage>
        <taxon>Bacteria</taxon>
        <taxon>Candidatus Shapironibacteriota</taxon>
    </lineage>
</organism>
<dbReference type="SMART" id="SM00465">
    <property type="entry name" value="GIYc"/>
    <property type="match status" value="1"/>
</dbReference>
<dbReference type="GO" id="GO:0006289">
    <property type="term" value="P:nucleotide-excision repair"/>
    <property type="evidence" value="ECO:0007669"/>
    <property type="project" value="InterPro"/>
</dbReference>
<keyword evidence="2" id="KW-0227">DNA damage</keyword>
<dbReference type="Gene3D" id="3.40.1440.10">
    <property type="entry name" value="GIY-YIG endonuclease"/>
    <property type="match status" value="1"/>
</dbReference>
<dbReference type="GO" id="GO:0009381">
    <property type="term" value="F:excinuclease ABC activity"/>
    <property type="evidence" value="ECO:0007669"/>
    <property type="project" value="InterPro"/>
</dbReference>
<dbReference type="FunFam" id="3.40.1440.10:FF:000001">
    <property type="entry name" value="UvrABC system protein C"/>
    <property type="match status" value="1"/>
</dbReference>
<keyword evidence="5" id="KW-0234">DNA repair</keyword>
<keyword evidence="4" id="KW-0267">Excision nuclease</keyword>
<evidence type="ECO:0008006" key="10">
    <source>
        <dbReference type="Google" id="ProtNLM"/>
    </source>
</evidence>
<dbReference type="EMBL" id="MGDJ01000031">
    <property type="protein sequence ID" value="OGL52246.1"/>
    <property type="molecule type" value="Genomic_DNA"/>
</dbReference>
<gene>
    <name evidence="8" type="ORF">A3K55_02680</name>
</gene>
<dbReference type="Gene3D" id="3.30.420.340">
    <property type="entry name" value="UvrC, RNAse H endonuclease domain"/>
    <property type="match status" value="1"/>
</dbReference>
<dbReference type="InterPro" id="IPR035901">
    <property type="entry name" value="GIY-YIG_endonuc_sf"/>
</dbReference>
<evidence type="ECO:0000256" key="2">
    <source>
        <dbReference type="ARBA" id="ARBA00022763"/>
    </source>
</evidence>
<feature type="domain" description="UvrC family homology region profile" evidence="7">
    <location>
        <begin position="246"/>
        <end position="351"/>
    </location>
</feature>
<evidence type="ECO:0000256" key="3">
    <source>
        <dbReference type="ARBA" id="ARBA00022769"/>
    </source>
</evidence>
<dbReference type="AlphaFoldDB" id="A0A1F7SEL0"/>
<dbReference type="InterPro" id="IPR001943">
    <property type="entry name" value="UVR_dom"/>
</dbReference>
<dbReference type="PANTHER" id="PTHR30562:SF1">
    <property type="entry name" value="UVRABC SYSTEM PROTEIN C"/>
    <property type="match status" value="1"/>
</dbReference>
<dbReference type="Proteomes" id="UP000185874">
    <property type="component" value="Unassembled WGS sequence"/>
</dbReference>
<keyword evidence="1" id="KW-0963">Cytoplasm</keyword>
<evidence type="ECO:0000256" key="1">
    <source>
        <dbReference type="ARBA" id="ARBA00022490"/>
    </source>
</evidence>
<dbReference type="Pfam" id="PF02151">
    <property type="entry name" value="UVR"/>
    <property type="match status" value="1"/>
</dbReference>
<dbReference type="InterPro" id="IPR047296">
    <property type="entry name" value="GIY-YIG_UvrC_Cho"/>
</dbReference>
<keyword evidence="3" id="KW-0228">DNA excision</keyword>
<dbReference type="CDD" id="cd10434">
    <property type="entry name" value="GIY-YIG_UvrC_Cho"/>
    <property type="match status" value="1"/>
</dbReference>
<dbReference type="GO" id="GO:0009380">
    <property type="term" value="C:excinuclease repair complex"/>
    <property type="evidence" value="ECO:0007669"/>
    <property type="project" value="TreeGrafter"/>
</dbReference>
<dbReference type="InterPro" id="IPR050066">
    <property type="entry name" value="UvrABC_protein_C"/>
</dbReference>
<evidence type="ECO:0000259" key="6">
    <source>
        <dbReference type="PROSITE" id="PS50164"/>
    </source>
</evidence>
<evidence type="ECO:0000259" key="7">
    <source>
        <dbReference type="PROSITE" id="PS50165"/>
    </source>
</evidence>
<dbReference type="SUPFAM" id="SSF46600">
    <property type="entry name" value="C-terminal UvrC-binding domain of UvrB"/>
    <property type="match status" value="1"/>
</dbReference>
<dbReference type="Pfam" id="PF01541">
    <property type="entry name" value="GIY-YIG"/>
    <property type="match status" value="1"/>
</dbReference>
<evidence type="ECO:0000313" key="8">
    <source>
        <dbReference type="EMBL" id="OGL52246.1"/>
    </source>
</evidence>
<reference evidence="8 9" key="1">
    <citation type="journal article" date="2016" name="Nat. Commun.">
        <title>Thousands of microbial genomes shed light on interconnected biogeochemical processes in an aquifer system.</title>
        <authorList>
            <person name="Anantharaman K."/>
            <person name="Brown C.T."/>
            <person name="Hug L.A."/>
            <person name="Sharon I."/>
            <person name="Castelle C.J."/>
            <person name="Probst A.J."/>
            <person name="Thomas B.C."/>
            <person name="Singh A."/>
            <person name="Wilkins M.J."/>
            <person name="Karaoz U."/>
            <person name="Brodie E.L."/>
            <person name="Williams K.H."/>
            <person name="Hubbard S.S."/>
            <person name="Banfield J.F."/>
        </authorList>
    </citation>
    <scope>NUCLEOTIDE SEQUENCE [LARGE SCALE GENOMIC DNA]</scope>
</reference>
<evidence type="ECO:0000313" key="9">
    <source>
        <dbReference type="Proteomes" id="UP000185874"/>
    </source>
</evidence>
<sequence>MINLKKIPTKPGVYIYRNSKGDIIYIGKAINLKKRVSQYWERDDALGPKTKVLISQVASIETKIVTSEIQALVLEASLIKKYRPKYNSLLKDDKSYLYITISRGQIPIVSTARSSNLPQHSDIFGPFPNGSAVNSLLKTIRHIFPFRTSLRHPQPQCLYCHLHLCPGQNPNSQAYRQTINKIKQILRGRFHLLQKQLKKEMQQLSATQNYEAALTTRNQLDAINYVVSGWHNLSGFFDKINLPEDQQSQALNELFTTLGPYLKIKHLNRLECFDISQLGHNYFVGSMVVYQDGKIDPSQYRKFKIKTKFTPDDQFMIREVVYRRLGHPEWGSPDLIIVDGGKPQVSSILPITSVPIIGLAKKFETIVIKSPDNWVQINLPPQSSALHLLEQLRNEAHRFANRYRQELISRQLK</sequence>
<dbReference type="InterPro" id="IPR001162">
    <property type="entry name" value="UvrC_RNase_H_dom"/>
</dbReference>
<dbReference type="InterPro" id="IPR038476">
    <property type="entry name" value="UvrC_RNase_H_dom_sf"/>
</dbReference>